<dbReference type="PANTHER" id="PTHR13114:SF7">
    <property type="entry name" value="MEDIATOR OF RNA POLYMERASE II TRANSCRIPTION SUBUNIT 17"/>
    <property type="match status" value="1"/>
</dbReference>
<evidence type="ECO:0008006" key="9">
    <source>
        <dbReference type="Google" id="ProtNLM"/>
    </source>
</evidence>
<dbReference type="GO" id="GO:0006357">
    <property type="term" value="P:regulation of transcription by RNA polymerase II"/>
    <property type="evidence" value="ECO:0007669"/>
    <property type="project" value="InterPro"/>
</dbReference>
<name>A0A7R8XHR6_9CRUS</name>
<dbReference type="EMBL" id="LR900971">
    <property type="protein sequence ID" value="CAD7247454.1"/>
    <property type="molecule type" value="Genomic_DNA"/>
</dbReference>
<comment type="subcellular location">
    <subcellularLocation>
        <location evidence="1">Nucleus</location>
    </subcellularLocation>
</comment>
<reference evidence="7" key="1">
    <citation type="submission" date="2020-11" db="EMBL/GenBank/DDBJ databases">
        <authorList>
            <person name="Tran Van P."/>
        </authorList>
    </citation>
    <scope>NUCLEOTIDE SEQUENCE</scope>
</reference>
<dbReference type="Proteomes" id="UP000677054">
    <property type="component" value="Unassembled WGS sequence"/>
</dbReference>
<dbReference type="OrthoDB" id="10058398at2759"/>
<sequence>MTGKRFINLKNYDHPLIITFPLHRAALSEASVLLDVIEISREKKYMVLDPVSQDPPDPKPIVQLIVRKKALSAAATILLNGAERLRVSQNEMARSRGVPNFHIELLKLRQNWRLKKVGNSILGDLSYRTAGSRYWQSGVFEVSKNEEEADSVGANKPVPALKVTVPSELECIKYIQVTIQKADQETLCSAKLNISSGGGTWPPPQTHWQQRLEVAQTVLFCKELFARLAREAVCINTPIPPLVVGNQITVSLFPGVQLIIGLCHSQSAEGKRGTSTASTPLATQTKLDHNHVLEHSLHQLLREVHYRNMHHPMPHPTTALMGLSKRRRVAGPDAYSRGTLLEMSKSETLLEQIIKQAQHIVLRLKTMYVIDTLAREIKDPLIVAHWNALNSPTQSCVKINITSHGYETLSRTSLVVHVGEKTLKTICRDGRVMNLSYEPQELRDLILCQIAQHQITAVQSLARCMGWAVVSSSFNLGVSSPIQPLGHSNVASCILASPSGERRIAIQRWPLLAYQQVAVQMDTKKGEFGDDSLVKDPKWEHLSGSFKEVRWEKMEGRNYLNKMELLMASLTPYQNSLNETGHLKGKKIQHLPARTRIGATGDPERKQSIQARSLTLYSHACKTTKATESTSRQQVSCKSIHRTRARRSPKWRGPWPHNRLHPRSDTLGPSLFK</sequence>
<evidence type="ECO:0000256" key="5">
    <source>
        <dbReference type="ARBA" id="ARBA00023242"/>
    </source>
</evidence>
<dbReference type="PANTHER" id="PTHR13114">
    <property type="entry name" value="MEDIATOR OF RNA POLYMERASE II TRANSCRIPTION SUBUNIT 17"/>
    <property type="match status" value="1"/>
</dbReference>
<keyword evidence="3" id="KW-0805">Transcription regulation</keyword>
<evidence type="ECO:0000313" key="7">
    <source>
        <dbReference type="EMBL" id="CAD7247454.1"/>
    </source>
</evidence>
<evidence type="ECO:0000256" key="1">
    <source>
        <dbReference type="ARBA" id="ARBA00004123"/>
    </source>
</evidence>
<keyword evidence="8" id="KW-1185">Reference proteome</keyword>
<dbReference type="GO" id="GO:0003712">
    <property type="term" value="F:transcription coregulator activity"/>
    <property type="evidence" value="ECO:0007669"/>
    <property type="project" value="InterPro"/>
</dbReference>
<gene>
    <name evidence="7" type="ORF">DSTB1V02_LOCUS7285</name>
</gene>
<evidence type="ECO:0000256" key="4">
    <source>
        <dbReference type="ARBA" id="ARBA00023163"/>
    </source>
</evidence>
<evidence type="ECO:0000256" key="3">
    <source>
        <dbReference type="ARBA" id="ARBA00023015"/>
    </source>
</evidence>
<dbReference type="AlphaFoldDB" id="A0A7R8XHR6"/>
<evidence type="ECO:0000256" key="2">
    <source>
        <dbReference type="ARBA" id="ARBA00005635"/>
    </source>
</evidence>
<dbReference type="GO" id="GO:0016592">
    <property type="term" value="C:mediator complex"/>
    <property type="evidence" value="ECO:0007669"/>
    <property type="project" value="InterPro"/>
</dbReference>
<evidence type="ECO:0000313" key="8">
    <source>
        <dbReference type="Proteomes" id="UP000677054"/>
    </source>
</evidence>
<dbReference type="EMBL" id="CAJPEV010001454">
    <property type="protein sequence ID" value="CAG0892759.1"/>
    <property type="molecule type" value="Genomic_DNA"/>
</dbReference>
<evidence type="ECO:0000256" key="6">
    <source>
        <dbReference type="SAM" id="MobiDB-lite"/>
    </source>
</evidence>
<accession>A0A7R8XHR6</accession>
<feature type="region of interest" description="Disordered" evidence="6">
    <location>
        <begin position="623"/>
        <end position="673"/>
    </location>
</feature>
<comment type="similarity">
    <text evidence="2">Belongs to the Mediator complex subunit 17 family.</text>
</comment>
<feature type="compositionally biased region" description="Polar residues" evidence="6">
    <location>
        <begin position="624"/>
        <end position="637"/>
    </location>
</feature>
<protein>
    <recommendedName>
        <fullName evidence="9">Mediator of RNA polymerase II transcription subunit 17</fullName>
    </recommendedName>
</protein>
<organism evidence="7">
    <name type="scientific">Darwinula stevensoni</name>
    <dbReference type="NCBI Taxonomy" id="69355"/>
    <lineage>
        <taxon>Eukaryota</taxon>
        <taxon>Metazoa</taxon>
        <taxon>Ecdysozoa</taxon>
        <taxon>Arthropoda</taxon>
        <taxon>Crustacea</taxon>
        <taxon>Oligostraca</taxon>
        <taxon>Ostracoda</taxon>
        <taxon>Podocopa</taxon>
        <taxon>Podocopida</taxon>
        <taxon>Darwinulocopina</taxon>
        <taxon>Darwinuloidea</taxon>
        <taxon>Darwinulidae</taxon>
        <taxon>Darwinula</taxon>
    </lineage>
</organism>
<dbReference type="InterPro" id="IPR019313">
    <property type="entry name" value="Mediator_Med17"/>
</dbReference>
<proteinExistence type="inferred from homology"/>
<keyword evidence="4" id="KW-0804">Transcription</keyword>
<keyword evidence="5" id="KW-0539">Nucleus</keyword>
<dbReference type="GO" id="GO:0070847">
    <property type="term" value="C:core mediator complex"/>
    <property type="evidence" value="ECO:0007669"/>
    <property type="project" value="TreeGrafter"/>
</dbReference>
<feature type="compositionally biased region" description="Basic residues" evidence="6">
    <location>
        <begin position="639"/>
        <end position="650"/>
    </location>
</feature>